<dbReference type="Proteomes" id="UP001177295">
    <property type="component" value="Chromosome"/>
</dbReference>
<dbReference type="RefSeq" id="WP_376754061.1">
    <property type="nucleotide sequence ID" value="NZ_CP124550.1"/>
</dbReference>
<keyword evidence="2" id="KW-1185">Reference proteome</keyword>
<sequence>MTYFDYLARIFIATLSLCITSGVAVHDSHVEHVIETAKQAKISKLTSLDVKAISEARTPHTHSDHDASNSMLSHSFTYQSPSMAPDRRHHHKRILAVLEEGGRHAFDNANLPILD</sequence>
<dbReference type="EMBL" id="CP124550">
    <property type="protein sequence ID" value="WIO45686.1"/>
    <property type="molecule type" value="Genomic_DNA"/>
</dbReference>
<accession>A0ABY8WUA4</accession>
<name>A0ABY8WUA4_9BACT</name>
<organism evidence="1 2">
    <name type="scientific">Candidatus Southlakia epibionticum</name>
    <dbReference type="NCBI Taxonomy" id="3043284"/>
    <lineage>
        <taxon>Bacteria</taxon>
        <taxon>Candidatus Saccharimonadota</taxon>
        <taxon>Candidatus Saccharimonadia</taxon>
        <taxon>Candidatus Saccharimonadales</taxon>
        <taxon>Candidatus Saccharimonadaceae</taxon>
        <taxon>Candidatus Southlakia</taxon>
    </lineage>
</organism>
<evidence type="ECO:0000313" key="2">
    <source>
        <dbReference type="Proteomes" id="UP001177295"/>
    </source>
</evidence>
<gene>
    <name evidence="1" type="ORF">SEML1_0043</name>
</gene>
<evidence type="ECO:0000313" key="1">
    <source>
        <dbReference type="EMBL" id="WIO45686.1"/>
    </source>
</evidence>
<reference evidence="1 2" key="1">
    <citation type="journal article" date="2023" name="Cell">
        <title>Genetic manipulation of Patescibacteria provides mechanistic insights into microbial dark matter and the epibiotic lifestyle.</title>
        <authorList>
            <person name="Wang Y."/>
            <person name="Gallagher L.A."/>
            <person name="Andrade P.A."/>
            <person name="Liu A."/>
            <person name="Humphreys I.R."/>
            <person name="Turkarslan S."/>
            <person name="Cutler K.J."/>
            <person name="Arrieta-Ortiz M.L."/>
            <person name="Li Y."/>
            <person name="Radey M.C."/>
            <person name="McLean J.S."/>
            <person name="Cong Q."/>
            <person name="Baker D."/>
            <person name="Baliga N.S."/>
            <person name="Peterson S.B."/>
            <person name="Mougous J.D."/>
        </authorList>
    </citation>
    <scope>NUCLEOTIDE SEQUENCE [LARGE SCALE GENOMIC DNA]</scope>
    <source>
        <strain evidence="1 2">ML1</strain>
    </source>
</reference>
<proteinExistence type="predicted"/>
<protein>
    <submittedName>
        <fullName evidence="1">Uncharacterized protein</fullName>
    </submittedName>
</protein>